<proteinExistence type="inferred from homology"/>
<dbReference type="CDD" id="cd06550">
    <property type="entry name" value="TM_ABC_iron-siderophores_like"/>
    <property type="match status" value="1"/>
</dbReference>
<dbReference type="SUPFAM" id="SSF81345">
    <property type="entry name" value="ABC transporter involved in vitamin B12 uptake, BtuC"/>
    <property type="match status" value="1"/>
</dbReference>
<keyword evidence="5 8" id="KW-0812">Transmembrane</keyword>
<dbReference type="Pfam" id="PF01032">
    <property type="entry name" value="FecCD"/>
    <property type="match status" value="1"/>
</dbReference>
<organism evidence="9 10">
    <name type="scientific">Candidatus Magnetoglobus multicellularis str. Araruama</name>
    <dbReference type="NCBI Taxonomy" id="890399"/>
    <lineage>
        <taxon>Bacteria</taxon>
        <taxon>Pseudomonadati</taxon>
        <taxon>Thermodesulfobacteriota</taxon>
        <taxon>Desulfobacteria</taxon>
        <taxon>Desulfobacterales</taxon>
        <taxon>Desulfobacteraceae</taxon>
        <taxon>Candidatus Magnetoglobus</taxon>
    </lineage>
</organism>
<protein>
    <submittedName>
        <fullName evidence="9">Iron complex transport system permease protein</fullName>
    </submittedName>
</protein>
<comment type="similarity">
    <text evidence="2">Belongs to the binding-protein-dependent transport system permease family. FecCD subfamily.</text>
</comment>
<dbReference type="InterPro" id="IPR000522">
    <property type="entry name" value="ABC_transptr_permease_BtuC"/>
</dbReference>
<feature type="transmembrane region" description="Helical" evidence="8">
    <location>
        <begin position="312"/>
        <end position="333"/>
    </location>
</feature>
<evidence type="ECO:0000256" key="6">
    <source>
        <dbReference type="ARBA" id="ARBA00022989"/>
    </source>
</evidence>
<gene>
    <name evidence="9" type="ORF">OMM_06889</name>
</gene>
<feature type="transmembrane region" description="Helical" evidence="8">
    <location>
        <begin position="155"/>
        <end position="177"/>
    </location>
</feature>
<evidence type="ECO:0000256" key="1">
    <source>
        <dbReference type="ARBA" id="ARBA00004651"/>
    </source>
</evidence>
<evidence type="ECO:0000313" key="10">
    <source>
        <dbReference type="Proteomes" id="UP000189670"/>
    </source>
</evidence>
<evidence type="ECO:0000256" key="5">
    <source>
        <dbReference type="ARBA" id="ARBA00022692"/>
    </source>
</evidence>
<feature type="transmembrane region" description="Helical" evidence="8">
    <location>
        <begin position="121"/>
        <end position="143"/>
    </location>
</feature>
<feature type="transmembrane region" description="Helical" evidence="8">
    <location>
        <begin position="283"/>
        <end position="305"/>
    </location>
</feature>
<feature type="transmembrane region" description="Helical" evidence="8">
    <location>
        <begin position="68"/>
        <end position="89"/>
    </location>
</feature>
<feature type="transmembrane region" description="Helical" evidence="8">
    <location>
        <begin position="197"/>
        <end position="216"/>
    </location>
</feature>
<dbReference type="InterPro" id="IPR037294">
    <property type="entry name" value="ABC_BtuC-like"/>
</dbReference>
<evidence type="ECO:0000256" key="3">
    <source>
        <dbReference type="ARBA" id="ARBA00022448"/>
    </source>
</evidence>
<reference evidence="10" key="1">
    <citation type="submission" date="2012-11" db="EMBL/GenBank/DDBJ databases">
        <authorList>
            <person name="Lucero-Rivera Y.E."/>
            <person name="Tovar-Ramirez D."/>
        </authorList>
    </citation>
    <scope>NUCLEOTIDE SEQUENCE [LARGE SCALE GENOMIC DNA]</scope>
    <source>
        <strain evidence="10">Araruama</strain>
    </source>
</reference>
<feature type="transmembrane region" description="Helical" evidence="8">
    <location>
        <begin position="245"/>
        <end position="271"/>
    </location>
</feature>
<evidence type="ECO:0000256" key="2">
    <source>
        <dbReference type="ARBA" id="ARBA00007935"/>
    </source>
</evidence>
<keyword evidence="4" id="KW-1003">Cell membrane</keyword>
<dbReference type="Gene3D" id="1.10.3470.10">
    <property type="entry name" value="ABC transporter involved in vitamin B12 uptake, BtuC"/>
    <property type="match status" value="1"/>
</dbReference>
<dbReference type="Proteomes" id="UP000189670">
    <property type="component" value="Unassembled WGS sequence"/>
</dbReference>
<comment type="subcellular location">
    <subcellularLocation>
        <location evidence="1">Cell membrane</location>
        <topology evidence="1">Multi-pass membrane protein</topology>
    </subcellularLocation>
</comment>
<evidence type="ECO:0000256" key="4">
    <source>
        <dbReference type="ARBA" id="ARBA00022475"/>
    </source>
</evidence>
<evidence type="ECO:0000256" key="7">
    <source>
        <dbReference type="ARBA" id="ARBA00023136"/>
    </source>
</evidence>
<keyword evidence="3" id="KW-0813">Transport</keyword>
<keyword evidence="7 8" id="KW-0472">Membrane</keyword>
<dbReference type="AlphaFoldDB" id="A0A1V1PFE3"/>
<comment type="caution">
    <text evidence="9">The sequence shown here is derived from an EMBL/GenBank/DDBJ whole genome shotgun (WGS) entry which is preliminary data.</text>
</comment>
<dbReference type="GO" id="GO:0033214">
    <property type="term" value="P:siderophore-iron import into cell"/>
    <property type="evidence" value="ECO:0007669"/>
    <property type="project" value="TreeGrafter"/>
</dbReference>
<keyword evidence="6 8" id="KW-1133">Transmembrane helix</keyword>
<sequence>MEIKTMMPKLIKWSLSLSVLLAILFLVCLISLSIGTMTIPINKLIQILTNQSNNTHYTILMDIRLPRILVGISVGGALSISGVILQALFRNPLVEPYTLGISGGAALGVSLNIVLSLYEYYVLSLPFFGMIGAGCVIIIISSLNISGLVQNVQRLLLIGVMISYVCNSLFMLIISLSKSEEMHSIMFWTMGSLEEPSQLLIYCLLIVSIMGCLVTFRYSVDLNVLSFGEEDAYHLGVNVQKVRNILLMIASILTGFCVSVAGIIGFVGLVVPHFVRLVLGNDHRIITGASFITGAIFLILCDLLARTVISPLELPVGIVTGLLGGLIFIYALVYK</sequence>
<feature type="transmembrane region" description="Helical" evidence="8">
    <location>
        <begin position="96"/>
        <end position="115"/>
    </location>
</feature>
<evidence type="ECO:0000313" key="9">
    <source>
        <dbReference type="EMBL" id="ETR73498.1"/>
    </source>
</evidence>
<dbReference type="FunFam" id="1.10.3470.10:FF:000001">
    <property type="entry name" value="Vitamin B12 ABC transporter permease BtuC"/>
    <property type="match status" value="1"/>
</dbReference>
<evidence type="ECO:0000256" key="8">
    <source>
        <dbReference type="SAM" id="Phobius"/>
    </source>
</evidence>
<dbReference type="PANTHER" id="PTHR30472">
    <property type="entry name" value="FERRIC ENTEROBACTIN TRANSPORT SYSTEM PERMEASE PROTEIN"/>
    <property type="match status" value="1"/>
</dbReference>
<dbReference type="GO" id="GO:0022857">
    <property type="term" value="F:transmembrane transporter activity"/>
    <property type="evidence" value="ECO:0007669"/>
    <property type="project" value="InterPro"/>
</dbReference>
<dbReference type="EMBL" id="ATBP01000056">
    <property type="protein sequence ID" value="ETR73498.1"/>
    <property type="molecule type" value="Genomic_DNA"/>
</dbReference>
<name>A0A1V1PFE3_9BACT</name>
<dbReference type="PANTHER" id="PTHR30472:SF25">
    <property type="entry name" value="ABC TRANSPORTER PERMEASE PROTEIN MJ0876-RELATED"/>
    <property type="match status" value="1"/>
</dbReference>
<accession>A0A1V1PFE3</accession>
<dbReference type="GO" id="GO:0005886">
    <property type="term" value="C:plasma membrane"/>
    <property type="evidence" value="ECO:0007669"/>
    <property type="project" value="UniProtKB-SubCell"/>
</dbReference>